<keyword evidence="1" id="KW-1133">Transmembrane helix</keyword>
<dbReference type="Proteomes" id="UP000636010">
    <property type="component" value="Unassembled WGS sequence"/>
</dbReference>
<organism evidence="2 3">
    <name type="scientific">Marivirga lumbricoides</name>
    <dbReference type="NCBI Taxonomy" id="1046115"/>
    <lineage>
        <taxon>Bacteria</taxon>
        <taxon>Pseudomonadati</taxon>
        <taxon>Bacteroidota</taxon>
        <taxon>Cytophagia</taxon>
        <taxon>Cytophagales</taxon>
        <taxon>Marivirgaceae</taxon>
        <taxon>Marivirga</taxon>
    </lineage>
</organism>
<keyword evidence="3" id="KW-1185">Reference proteome</keyword>
<evidence type="ECO:0008006" key="4">
    <source>
        <dbReference type="Google" id="ProtNLM"/>
    </source>
</evidence>
<comment type="caution">
    <text evidence="2">The sequence shown here is derived from an EMBL/GenBank/DDBJ whole genome shotgun (WGS) entry which is preliminary data.</text>
</comment>
<feature type="transmembrane region" description="Helical" evidence="1">
    <location>
        <begin position="7"/>
        <end position="25"/>
    </location>
</feature>
<keyword evidence="1" id="KW-0472">Membrane</keyword>
<sequence>MRKALKPIIIILMITVIIVIGMFYANDQLNRIGNQISEKVLLNLVKKESNGLYELSFDRIDLDILGRTIKVYNAKLIPQIENLQDSGTVSNVYHVSVDSVDIKLRSVIKIYTENELVVEGVTVVNPQIRMTKINPEKKLLKFGRETGELYETISDYLDLLKIEYFKVIGGGLSHSPSQLSLNTIDFQVTEFIIDPSKKKRKVFYSEAINLGLSNQSIDLPDSIHVLSFDSFNLSTKDSILSFSNLKIQPRPGVDREKIFTQEGQNIYNILIPTLELKGINYLKAYEDNHLVIDQVNIPEPIINIRSASDADSSKKTSGNTIGRSLLALFDLVKVSKFEINNGALDLIVKTNNQQQFKSENISIALFNIRLDSNNYQINSRTTYFEDAKIKIHDYNYKLPDSLHLMSFNSLNINTMTSTLEVKNFVISPSRSKQDESITQYNFVIPSITLEGMDFKQALIDKQVFLSKMVFQNPSIEITASGKKHEADSSVVVTPKVLQGFMDNYFEQINASLIEVNNGRVEISNEFLINGISLKLRGLKIDTASSSWHSLADSIVFHADNLTLNRDNMVLNAQQIEAGKQLSNFEIGAVQYTDPKTGNAIRTQQLIISGVQLDSIIKSKIIQLEGIVVTAPVFNIREKIQKGGKKQSNWKLPEKPILLTLKDGSLNYTPSASTKINVSSFNTRISYLNTISLDYFQAGKLKIEIDDFAHSISADSLLLPANSRKLSIRNITSKALNNKSHLKINAKIPLLQFISFEKKTLLSSGKLVADSLKIIASSIDTYWIEQTINKANTKKTSASKKETNNDFSIDLGTIHLKIKNGLATLVNKNNEKSLWTHQNTSLTLKDFSYPSREKTDLLFSKGHLLEFDKLVGKIPNGDSLLIGRAYYSTITQKGELNNLQYANKKNNINSKIGTLKLENLNIIKLRDDNELKIGKVASEGISLKMILNNSDSASSFQSKKFLPFSQLTINQFKADDMNLELYHQKKGRSYHIREANLAFQKLRLDSAFDVKNLHHRVQSFSFSGKNFKEDLGKNYTVSIGDYNFSYPDAGLNLSSFNMENKYDRFDFSNHIDYQTDWFDLSLKSVRLSGINLDKLVNQNFEIQKIAINDGNFTIFRDLNIPLDSTKYVPLPQELLRKVKYPVTVDSISVTTNIKIYIVPADGTGLGYIAFENLKGGIKNITTRPNTSSLPMKLSAKGTLNGSGDFQAKVEFPLNSQKDFFSMKGSVGRMELTTLNDMLVPIAAVEVRSGTNDIMTFNFSGNNEYSKGTMSFQYDNLKINILDRQTYKSTGLNNNLRTFFANSFVVRGQNPNFFKLHEGGIFYKRDKSRSIFNFWAKSLLSGAVSSIGISNNDSAKEYEKIDNSD</sequence>
<gene>
    <name evidence="2" type="ORF">GCM10011506_04230</name>
</gene>
<accession>A0ABQ1LGU7</accession>
<reference evidence="3" key="1">
    <citation type="journal article" date="2019" name="Int. J. Syst. Evol. Microbiol.">
        <title>The Global Catalogue of Microorganisms (GCM) 10K type strain sequencing project: providing services to taxonomists for standard genome sequencing and annotation.</title>
        <authorList>
            <consortium name="The Broad Institute Genomics Platform"/>
            <consortium name="The Broad Institute Genome Sequencing Center for Infectious Disease"/>
            <person name="Wu L."/>
            <person name="Ma J."/>
        </authorList>
    </citation>
    <scope>NUCLEOTIDE SEQUENCE [LARGE SCALE GENOMIC DNA]</scope>
    <source>
        <strain evidence="3">CGMCC 1.10832</strain>
    </source>
</reference>
<dbReference type="RefSeq" id="WP_188460157.1">
    <property type="nucleotide sequence ID" value="NZ_BAABHU010000001.1"/>
</dbReference>
<evidence type="ECO:0000313" key="3">
    <source>
        <dbReference type="Proteomes" id="UP000636010"/>
    </source>
</evidence>
<evidence type="ECO:0000256" key="1">
    <source>
        <dbReference type="SAM" id="Phobius"/>
    </source>
</evidence>
<proteinExistence type="predicted"/>
<evidence type="ECO:0000313" key="2">
    <source>
        <dbReference type="EMBL" id="GGC22086.1"/>
    </source>
</evidence>
<name>A0ABQ1LGU7_9BACT</name>
<protein>
    <recommendedName>
        <fullName evidence="4">DUF490 domain-containing protein</fullName>
    </recommendedName>
</protein>
<keyword evidence="1" id="KW-0812">Transmembrane</keyword>
<dbReference type="EMBL" id="BMEC01000001">
    <property type="protein sequence ID" value="GGC22086.1"/>
    <property type="molecule type" value="Genomic_DNA"/>
</dbReference>